<reference evidence="1" key="2">
    <citation type="submission" date="2020-11" db="EMBL/GenBank/DDBJ databases">
        <authorList>
            <person name="McCartney M.A."/>
            <person name="Auch B."/>
            <person name="Kono T."/>
            <person name="Mallez S."/>
            <person name="Becker A."/>
            <person name="Gohl D.M."/>
            <person name="Silverstein K.A.T."/>
            <person name="Koren S."/>
            <person name="Bechman K.B."/>
            <person name="Herman A."/>
            <person name="Abrahante J.E."/>
            <person name="Garbe J."/>
        </authorList>
    </citation>
    <scope>NUCLEOTIDE SEQUENCE</scope>
    <source>
        <strain evidence="1">Duluth1</strain>
        <tissue evidence="1">Whole animal</tissue>
    </source>
</reference>
<accession>A0A9D4GPL0</accession>
<keyword evidence="2" id="KW-1185">Reference proteome</keyword>
<protein>
    <submittedName>
        <fullName evidence="1">Uncharacterized protein</fullName>
    </submittedName>
</protein>
<dbReference type="Proteomes" id="UP000828390">
    <property type="component" value="Unassembled WGS sequence"/>
</dbReference>
<comment type="caution">
    <text evidence="1">The sequence shown here is derived from an EMBL/GenBank/DDBJ whole genome shotgun (WGS) entry which is preliminary data.</text>
</comment>
<name>A0A9D4GPL0_DREPO</name>
<sequence>MMFVPKGLDDTPPSLSVTVPVYNETDKPPIGLVGADGYLADIFSDIVEFDVGHKSYAYLLDADAGNFTVILFKNI</sequence>
<evidence type="ECO:0000313" key="2">
    <source>
        <dbReference type="Proteomes" id="UP000828390"/>
    </source>
</evidence>
<gene>
    <name evidence="1" type="ORF">DPMN_122529</name>
</gene>
<proteinExistence type="predicted"/>
<evidence type="ECO:0000313" key="1">
    <source>
        <dbReference type="EMBL" id="KAH3820780.1"/>
    </source>
</evidence>
<dbReference type="EMBL" id="JAIWYP010000005">
    <property type="protein sequence ID" value="KAH3820780.1"/>
    <property type="molecule type" value="Genomic_DNA"/>
</dbReference>
<reference evidence="1" key="1">
    <citation type="journal article" date="2019" name="bioRxiv">
        <title>The Genome of the Zebra Mussel, Dreissena polymorpha: A Resource for Invasive Species Research.</title>
        <authorList>
            <person name="McCartney M.A."/>
            <person name="Auch B."/>
            <person name="Kono T."/>
            <person name="Mallez S."/>
            <person name="Zhang Y."/>
            <person name="Obille A."/>
            <person name="Becker A."/>
            <person name="Abrahante J.E."/>
            <person name="Garbe J."/>
            <person name="Badalamenti J.P."/>
            <person name="Herman A."/>
            <person name="Mangelson H."/>
            <person name="Liachko I."/>
            <person name="Sullivan S."/>
            <person name="Sone E.D."/>
            <person name="Koren S."/>
            <person name="Silverstein K.A.T."/>
            <person name="Beckman K.B."/>
            <person name="Gohl D.M."/>
        </authorList>
    </citation>
    <scope>NUCLEOTIDE SEQUENCE</scope>
    <source>
        <strain evidence="1">Duluth1</strain>
        <tissue evidence="1">Whole animal</tissue>
    </source>
</reference>
<organism evidence="1 2">
    <name type="scientific">Dreissena polymorpha</name>
    <name type="common">Zebra mussel</name>
    <name type="synonym">Mytilus polymorpha</name>
    <dbReference type="NCBI Taxonomy" id="45954"/>
    <lineage>
        <taxon>Eukaryota</taxon>
        <taxon>Metazoa</taxon>
        <taxon>Spiralia</taxon>
        <taxon>Lophotrochozoa</taxon>
        <taxon>Mollusca</taxon>
        <taxon>Bivalvia</taxon>
        <taxon>Autobranchia</taxon>
        <taxon>Heteroconchia</taxon>
        <taxon>Euheterodonta</taxon>
        <taxon>Imparidentia</taxon>
        <taxon>Neoheterodontei</taxon>
        <taxon>Myida</taxon>
        <taxon>Dreissenoidea</taxon>
        <taxon>Dreissenidae</taxon>
        <taxon>Dreissena</taxon>
    </lineage>
</organism>
<dbReference type="AlphaFoldDB" id="A0A9D4GPL0"/>